<feature type="non-terminal residue" evidence="6">
    <location>
        <position position="51"/>
    </location>
</feature>
<feature type="zinc finger region" description="C3H1-type" evidence="4">
    <location>
        <begin position="29"/>
        <end position="51"/>
    </location>
</feature>
<evidence type="ECO:0000256" key="4">
    <source>
        <dbReference type="PROSITE-ProRule" id="PRU00723"/>
    </source>
</evidence>
<dbReference type="EMBL" id="AMYB01000003">
    <property type="protein sequence ID" value="OAD04890.1"/>
    <property type="molecule type" value="Genomic_DNA"/>
</dbReference>
<organism evidence="6 7">
    <name type="scientific">Mucor lusitanicus CBS 277.49</name>
    <dbReference type="NCBI Taxonomy" id="747725"/>
    <lineage>
        <taxon>Eukaryota</taxon>
        <taxon>Fungi</taxon>
        <taxon>Fungi incertae sedis</taxon>
        <taxon>Mucoromycota</taxon>
        <taxon>Mucoromycotina</taxon>
        <taxon>Mucoromycetes</taxon>
        <taxon>Mucorales</taxon>
        <taxon>Mucorineae</taxon>
        <taxon>Mucoraceae</taxon>
        <taxon>Mucor</taxon>
    </lineage>
</organism>
<evidence type="ECO:0000256" key="3">
    <source>
        <dbReference type="ARBA" id="ARBA00022833"/>
    </source>
</evidence>
<dbReference type="SMART" id="SM00356">
    <property type="entry name" value="ZnF_C3H1"/>
    <property type="match status" value="2"/>
</dbReference>
<evidence type="ECO:0000313" key="6">
    <source>
        <dbReference type="EMBL" id="OAD04890.1"/>
    </source>
</evidence>
<sequence>KKIVCEFFKTGSCYKFDACPFSHDLKLEPCRFFHLNNNCKEANCPYSHDPL</sequence>
<dbReference type="STRING" id="747725.A0A162QQG6"/>
<dbReference type="VEuPathDB" id="FungiDB:MUCCIDRAFT_18911"/>
<dbReference type="Gene3D" id="4.10.1000.10">
    <property type="entry name" value="Zinc finger, CCCH-type"/>
    <property type="match status" value="1"/>
</dbReference>
<comment type="caution">
    <text evidence="6">The sequence shown here is derived from an EMBL/GenBank/DDBJ whole genome shotgun (WGS) entry which is preliminary data.</text>
</comment>
<evidence type="ECO:0000259" key="5">
    <source>
        <dbReference type="PROSITE" id="PS50103"/>
    </source>
</evidence>
<dbReference type="GO" id="GO:0008270">
    <property type="term" value="F:zinc ion binding"/>
    <property type="evidence" value="ECO:0007669"/>
    <property type="project" value="UniProtKB-KW"/>
</dbReference>
<keyword evidence="2 4" id="KW-0863">Zinc-finger</keyword>
<feature type="non-terminal residue" evidence="6">
    <location>
        <position position="1"/>
    </location>
</feature>
<keyword evidence="1 4" id="KW-0479">Metal-binding</keyword>
<protein>
    <submittedName>
        <fullName evidence="6">CCCH-type zinc finger transcription factor</fullName>
    </submittedName>
</protein>
<dbReference type="InterPro" id="IPR000571">
    <property type="entry name" value="Znf_CCCH"/>
</dbReference>
<feature type="domain" description="C3H1-type" evidence="5">
    <location>
        <begin position="1"/>
        <end position="26"/>
    </location>
</feature>
<reference evidence="6 7" key="1">
    <citation type="submission" date="2015-06" db="EMBL/GenBank/DDBJ databases">
        <title>Expansion of signal transduction pathways in fungi by whole-genome duplication.</title>
        <authorList>
            <consortium name="DOE Joint Genome Institute"/>
            <person name="Corrochano L.M."/>
            <person name="Kuo A."/>
            <person name="Marcet-Houben M."/>
            <person name="Polaino S."/>
            <person name="Salamov A."/>
            <person name="Villalobos J.M."/>
            <person name="Alvarez M.I."/>
            <person name="Avalos J."/>
            <person name="Benito E.P."/>
            <person name="Benoit I."/>
            <person name="Burger G."/>
            <person name="Camino L.P."/>
            <person name="Canovas D."/>
            <person name="Cerda-Olmedo E."/>
            <person name="Cheng J.-F."/>
            <person name="Dominguez A."/>
            <person name="Elias M."/>
            <person name="Eslava A.P."/>
            <person name="Glaser F."/>
            <person name="Grimwood J."/>
            <person name="Gutierrez G."/>
            <person name="Heitman J."/>
            <person name="Henrissat B."/>
            <person name="Iturriaga E.A."/>
            <person name="Lang B.F."/>
            <person name="Lavin J.L."/>
            <person name="Lee S."/>
            <person name="Li W."/>
            <person name="Lindquist E."/>
            <person name="Lopez-Garcia S."/>
            <person name="Luque E.M."/>
            <person name="Marcos A.T."/>
            <person name="Martin J."/>
            <person name="Mccluskey K."/>
            <person name="Medina H.R."/>
            <person name="Miralles-Duran A."/>
            <person name="Miyazaki A."/>
            <person name="Munoz-Torres E."/>
            <person name="Oguiza J.A."/>
            <person name="Ohm R."/>
            <person name="Olmedo M."/>
            <person name="Orejas M."/>
            <person name="Ortiz-Castellanos L."/>
            <person name="Pisabarro A.G."/>
            <person name="Rodriguez-Romero J."/>
            <person name="Ruiz-Herrera J."/>
            <person name="Ruiz-Vazquez R."/>
            <person name="Sanz C."/>
            <person name="Schackwitz W."/>
            <person name="Schmutz J."/>
            <person name="Shahriari M."/>
            <person name="Shelest E."/>
            <person name="Silva-Franco F."/>
            <person name="Soanes D."/>
            <person name="Syed K."/>
            <person name="Tagua V.G."/>
            <person name="Talbot N.J."/>
            <person name="Thon M."/>
            <person name="De Vries R.P."/>
            <person name="Wiebenga A."/>
            <person name="Yadav J.S."/>
            <person name="Braun E.L."/>
            <person name="Baker S."/>
            <person name="Garre V."/>
            <person name="Horwitz B."/>
            <person name="Torres-Martinez S."/>
            <person name="Idnurm A."/>
            <person name="Herrera-Estrella A."/>
            <person name="Gabaldon T."/>
            <person name="Grigoriev I.V."/>
        </authorList>
    </citation>
    <scope>NUCLEOTIDE SEQUENCE [LARGE SCALE GENOMIC DNA]</scope>
    <source>
        <strain evidence="6 7">CBS 277.49</strain>
    </source>
</reference>
<feature type="zinc finger region" description="C3H1-type" evidence="4">
    <location>
        <begin position="1"/>
        <end position="26"/>
    </location>
</feature>
<feature type="domain" description="C3H1-type" evidence="5">
    <location>
        <begin position="29"/>
        <end position="51"/>
    </location>
</feature>
<dbReference type="Proteomes" id="UP000077051">
    <property type="component" value="Unassembled WGS sequence"/>
</dbReference>
<keyword evidence="3 4" id="KW-0862">Zinc</keyword>
<accession>A0A162QQG6</accession>
<dbReference type="PROSITE" id="PS50103">
    <property type="entry name" value="ZF_C3H1"/>
    <property type="match status" value="2"/>
</dbReference>
<dbReference type="AlphaFoldDB" id="A0A162QQG6"/>
<evidence type="ECO:0000313" key="7">
    <source>
        <dbReference type="Proteomes" id="UP000077051"/>
    </source>
</evidence>
<dbReference type="OrthoDB" id="411372at2759"/>
<dbReference type="InterPro" id="IPR036855">
    <property type="entry name" value="Znf_CCCH_sf"/>
</dbReference>
<name>A0A162QQG6_MUCCL</name>
<gene>
    <name evidence="6" type="ORF">MUCCIDRAFT_18911</name>
</gene>
<keyword evidence="7" id="KW-1185">Reference proteome</keyword>
<evidence type="ECO:0000256" key="2">
    <source>
        <dbReference type="ARBA" id="ARBA00022771"/>
    </source>
</evidence>
<proteinExistence type="predicted"/>
<dbReference type="SUPFAM" id="SSF90229">
    <property type="entry name" value="CCCH zinc finger"/>
    <property type="match status" value="1"/>
</dbReference>
<evidence type="ECO:0000256" key="1">
    <source>
        <dbReference type="ARBA" id="ARBA00022723"/>
    </source>
</evidence>